<proteinExistence type="predicted"/>
<dbReference type="Proteomes" id="UP000199494">
    <property type="component" value="Unassembled WGS sequence"/>
</dbReference>
<dbReference type="AlphaFoldDB" id="A0A222VL99"/>
<evidence type="ECO:0000313" key="2">
    <source>
        <dbReference type="Proteomes" id="UP000199494"/>
    </source>
</evidence>
<dbReference type="EMBL" id="FMZE01000002">
    <property type="protein sequence ID" value="SDC49637.1"/>
    <property type="molecule type" value="Genomic_DNA"/>
</dbReference>
<accession>A0A222VL99</accession>
<dbReference type="PROSITE" id="PS51318">
    <property type="entry name" value="TAT"/>
    <property type="match status" value="1"/>
</dbReference>
<name>A0A222VL99_9PSEU</name>
<organism evidence="1 2">
    <name type="scientific">Prauserella marina</name>
    <dbReference type="NCBI Taxonomy" id="530584"/>
    <lineage>
        <taxon>Bacteria</taxon>
        <taxon>Bacillati</taxon>
        <taxon>Actinomycetota</taxon>
        <taxon>Actinomycetes</taxon>
        <taxon>Pseudonocardiales</taxon>
        <taxon>Pseudonocardiaceae</taxon>
        <taxon>Prauserella</taxon>
    </lineage>
</organism>
<reference evidence="1 2" key="1">
    <citation type="submission" date="2016-10" db="EMBL/GenBank/DDBJ databases">
        <authorList>
            <person name="de Groot N.N."/>
        </authorList>
    </citation>
    <scope>NUCLEOTIDE SEQUENCE [LARGE SCALE GENOMIC DNA]</scope>
    <source>
        <strain evidence="1 2">CGMCC 4.5506</strain>
    </source>
</reference>
<dbReference type="RefSeq" id="WP_245865870.1">
    <property type="nucleotide sequence ID" value="NZ_CP016353.1"/>
</dbReference>
<protein>
    <submittedName>
        <fullName evidence="1">Uncharacterized protein</fullName>
    </submittedName>
</protein>
<sequence length="323" mass="32719">MFGLRVRRRAGRSRLRRSLVATGVAAAAGAAVIAGAVPASAAEPPTLAGAWAPLNRCPVDAPAMLAADGAQTAALCLAASGDSGTMQIGGKTVPVGKTDLQFGVTRAGSTFTVVSPSGGALSSAPVKVPGGLLNLMCPSDIPVISGICDRLADAKLNAITAYVEPAGAPSQFNFVAGIGVDQPIVNLPIKIRLDNPILGSNCYLGSNSNPIVLRPANTTRPAVAPVRFDEDGTLDPAGQMGYVGASGADQADNTFSVPGANGCGLFGALDWAVNLQLGLPSPAGENSFVLNSTQTAFGGHFTPLTFAPDQGQRLSEHWHAAVR</sequence>
<dbReference type="KEGG" id="pmad:BAY61_06580"/>
<gene>
    <name evidence="1" type="ORF">SAMN05421630_102322</name>
</gene>
<keyword evidence="2" id="KW-1185">Reference proteome</keyword>
<dbReference type="InterPro" id="IPR006311">
    <property type="entry name" value="TAT_signal"/>
</dbReference>
<evidence type="ECO:0000313" key="1">
    <source>
        <dbReference type="EMBL" id="SDC49637.1"/>
    </source>
</evidence>